<accession>A0A1I0SKB2</accession>
<gene>
    <name evidence="2" type="ORF">SAMN05216169_1002120</name>
</gene>
<protein>
    <submittedName>
        <fullName evidence="2">Spore germination B3/ GerAC like, C-terminal</fullName>
    </submittedName>
</protein>
<dbReference type="Pfam" id="PF05504">
    <property type="entry name" value="Spore_GerAC"/>
    <property type="match status" value="1"/>
</dbReference>
<dbReference type="STRING" id="150248.SAMN05216169_1002120"/>
<proteinExistence type="predicted"/>
<sequence length="75" mass="8905">MLAKEIQKQLESVVKKLQTYEVDPIGFGLYARAYEHKKFQKQKSWLNLRKQKLTFTQQSKLLATVCFNKMLLNIK</sequence>
<keyword evidence="3" id="KW-1185">Reference proteome</keyword>
<feature type="domain" description="Spore germination GerAC-like C-terminal" evidence="1">
    <location>
        <begin position="2"/>
        <end position="52"/>
    </location>
</feature>
<dbReference type="InterPro" id="IPR046953">
    <property type="entry name" value="Spore_GerAC-like_C"/>
</dbReference>
<dbReference type="AlphaFoldDB" id="A0A1I0SKB2"/>
<evidence type="ECO:0000313" key="3">
    <source>
        <dbReference type="Proteomes" id="UP000198979"/>
    </source>
</evidence>
<dbReference type="RefSeq" id="WP_244149156.1">
    <property type="nucleotide sequence ID" value="NZ_FOJQ01000002.1"/>
</dbReference>
<evidence type="ECO:0000259" key="1">
    <source>
        <dbReference type="Pfam" id="PF05504"/>
    </source>
</evidence>
<evidence type="ECO:0000313" key="2">
    <source>
        <dbReference type="EMBL" id="SFA39949.1"/>
    </source>
</evidence>
<dbReference type="InterPro" id="IPR038501">
    <property type="entry name" value="Spore_GerAC_C_sf"/>
</dbReference>
<organism evidence="2 3">
    <name type="scientific">Anoxybacillus pushchinoensis</name>
    <dbReference type="NCBI Taxonomy" id="150248"/>
    <lineage>
        <taxon>Bacteria</taxon>
        <taxon>Bacillati</taxon>
        <taxon>Bacillota</taxon>
        <taxon>Bacilli</taxon>
        <taxon>Bacillales</taxon>
        <taxon>Anoxybacillaceae</taxon>
        <taxon>Anoxybacillus</taxon>
    </lineage>
</organism>
<dbReference type="EMBL" id="FOJQ01000002">
    <property type="protein sequence ID" value="SFA39949.1"/>
    <property type="molecule type" value="Genomic_DNA"/>
</dbReference>
<dbReference type="Proteomes" id="UP000198979">
    <property type="component" value="Unassembled WGS sequence"/>
</dbReference>
<name>A0A1I0SKB2_9BACL</name>
<dbReference type="Gene3D" id="3.30.300.210">
    <property type="entry name" value="Nutrient germinant receptor protein C, domain 3"/>
    <property type="match status" value="1"/>
</dbReference>
<reference evidence="3" key="1">
    <citation type="submission" date="2016-10" db="EMBL/GenBank/DDBJ databases">
        <authorList>
            <person name="Varghese N."/>
            <person name="Submissions S."/>
        </authorList>
    </citation>
    <scope>NUCLEOTIDE SEQUENCE [LARGE SCALE GENOMIC DNA]</scope>
    <source>
        <strain evidence="3">K1</strain>
    </source>
</reference>